<comment type="catalytic activity">
    <reaction evidence="1 5">
        <text>L-alanine = D-alanine</text>
        <dbReference type="Rhea" id="RHEA:20249"/>
        <dbReference type="ChEBI" id="CHEBI:57416"/>
        <dbReference type="ChEBI" id="CHEBI:57972"/>
        <dbReference type="EC" id="5.1.1.1"/>
    </reaction>
</comment>
<dbReference type="Pfam" id="PF01168">
    <property type="entry name" value="Ala_racemase_N"/>
    <property type="match status" value="1"/>
</dbReference>
<keyword evidence="3 5" id="KW-0663">Pyridoxal phosphate</keyword>
<comment type="cofactor">
    <cofactor evidence="2 5 6">
        <name>pyridoxal 5'-phosphate</name>
        <dbReference type="ChEBI" id="CHEBI:597326"/>
    </cofactor>
</comment>
<dbReference type="Gene3D" id="2.40.37.10">
    <property type="entry name" value="Lyase, Ornithine Decarboxylase, Chain A, domain 1"/>
    <property type="match status" value="1"/>
</dbReference>
<feature type="binding site" evidence="5 7">
    <location>
        <position position="315"/>
    </location>
    <ligand>
        <name>substrate</name>
    </ligand>
</feature>
<reference evidence="9 10" key="1">
    <citation type="submission" date="2019-03" db="EMBL/GenBank/DDBJ databases">
        <title>Subsurface microbial communities from deep shales in Ohio and West Virginia, USA.</title>
        <authorList>
            <person name="Wrighton K."/>
        </authorList>
    </citation>
    <scope>NUCLEOTIDE SEQUENCE [LARGE SCALE GENOMIC DNA]</scope>
    <source>
        <strain evidence="9 10">MSL9.2</strain>
    </source>
</reference>
<sequence length="375" mass="41216">MELQLKRPAWVEIDLSALENNYNFIRSRINEQTKIAAVVKANAYGHGVVKVAQKLSQLGAEYFCVGSPDEGIELRKAGITEPILVLAEVLPTQYPDIINGNLIQTAASIKTLESLNKAGIKAAKKVKVHLKVDTGMGRIGFFPEELAEVYSLAHKLENIKIEGIFSHLATADEEKKDFSYQQLQRFNSALDKIKADGFKLPLLHIANSAAVIDIKESSLDLVRPGIMLYGLLPSAELNKEADLKSLLSFKTRVVQLRKLPAGSAVSYGSTYKTETEEKLAVLPVGYKDGYPRLLSNQGEVLIKGQRAPIRGRVCMGQTIVSVDQIDNVEVGDEVVLIGKQGNDEISAAEIANLCGTINYEIVCNLSERLEKVYFD</sequence>
<dbReference type="GO" id="GO:0005829">
    <property type="term" value="C:cytosol"/>
    <property type="evidence" value="ECO:0007669"/>
    <property type="project" value="TreeGrafter"/>
</dbReference>
<accession>A0A4R7YUZ5</accession>
<feature type="active site" description="Proton acceptor; specific for D-alanine" evidence="5">
    <location>
        <position position="40"/>
    </location>
</feature>
<dbReference type="NCBIfam" id="TIGR00492">
    <property type="entry name" value="alr"/>
    <property type="match status" value="1"/>
</dbReference>
<dbReference type="HAMAP" id="MF_01201">
    <property type="entry name" value="Ala_racemase"/>
    <property type="match status" value="1"/>
</dbReference>
<dbReference type="UniPathway" id="UPA00042">
    <property type="reaction ID" value="UER00497"/>
</dbReference>
<comment type="pathway">
    <text evidence="5">Amino-acid biosynthesis; D-alanine biosynthesis; D-alanine from L-alanine: step 1/1.</text>
</comment>
<dbReference type="InterPro" id="IPR029066">
    <property type="entry name" value="PLP-binding_barrel"/>
</dbReference>
<protein>
    <recommendedName>
        <fullName evidence="5">Alanine racemase</fullName>
        <ecNumber evidence="5">5.1.1.1</ecNumber>
    </recommendedName>
</protein>
<dbReference type="GO" id="GO:0008784">
    <property type="term" value="F:alanine racemase activity"/>
    <property type="evidence" value="ECO:0007669"/>
    <property type="project" value="UniProtKB-UniRule"/>
</dbReference>
<comment type="function">
    <text evidence="5">Catalyzes the interconversion of L-alanine and D-alanine. May also act on other amino acids.</text>
</comment>
<comment type="similarity">
    <text evidence="5">Belongs to the alanine racemase family.</text>
</comment>
<dbReference type="RefSeq" id="WP_111572737.1">
    <property type="nucleotide sequence ID" value="NZ_QLME01000018.1"/>
</dbReference>
<dbReference type="Pfam" id="PF00842">
    <property type="entry name" value="Ala_racemase_C"/>
    <property type="match status" value="1"/>
</dbReference>
<dbReference type="PROSITE" id="PS00395">
    <property type="entry name" value="ALANINE_RACEMASE"/>
    <property type="match status" value="1"/>
</dbReference>
<evidence type="ECO:0000256" key="2">
    <source>
        <dbReference type="ARBA" id="ARBA00001933"/>
    </source>
</evidence>
<dbReference type="FunFam" id="3.20.20.10:FF:000002">
    <property type="entry name" value="Alanine racemase"/>
    <property type="match status" value="1"/>
</dbReference>
<evidence type="ECO:0000256" key="3">
    <source>
        <dbReference type="ARBA" id="ARBA00022898"/>
    </source>
</evidence>
<dbReference type="InterPro" id="IPR001608">
    <property type="entry name" value="Ala_racemase_N"/>
</dbReference>
<dbReference type="Gene3D" id="3.20.20.10">
    <property type="entry name" value="Alanine racemase"/>
    <property type="match status" value="1"/>
</dbReference>
<feature type="binding site" evidence="5 7">
    <location>
        <position position="138"/>
    </location>
    <ligand>
        <name>substrate</name>
    </ligand>
</feature>
<dbReference type="SUPFAM" id="SSF51419">
    <property type="entry name" value="PLP-binding barrel"/>
    <property type="match status" value="1"/>
</dbReference>
<evidence type="ECO:0000313" key="10">
    <source>
        <dbReference type="Proteomes" id="UP000294697"/>
    </source>
</evidence>
<dbReference type="EMBL" id="SODA01000019">
    <property type="protein sequence ID" value="TDW01652.1"/>
    <property type="molecule type" value="Genomic_DNA"/>
</dbReference>
<dbReference type="Proteomes" id="UP000294697">
    <property type="component" value="Unassembled WGS sequence"/>
</dbReference>
<keyword evidence="4 5" id="KW-0413">Isomerase</keyword>
<dbReference type="InterPro" id="IPR011079">
    <property type="entry name" value="Ala_racemase_C"/>
</dbReference>
<dbReference type="InterPro" id="IPR009006">
    <property type="entry name" value="Ala_racemase/Decarboxylase_C"/>
</dbReference>
<organism evidence="9 10">
    <name type="scientific">Halanaerobium saccharolyticum</name>
    <dbReference type="NCBI Taxonomy" id="43595"/>
    <lineage>
        <taxon>Bacteria</taxon>
        <taxon>Bacillati</taxon>
        <taxon>Bacillota</taxon>
        <taxon>Clostridia</taxon>
        <taxon>Halanaerobiales</taxon>
        <taxon>Halanaerobiaceae</taxon>
        <taxon>Halanaerobium</taxon>
    </lineage>
</organism>
<dbReference type="CDD" id="cd00430">
    <property type="entry name" value="PLPDE_III_AR"/>
    <property type="match status" value="1"/>
</dbReference>
<dbReference type="PANTHER" id="PTHR30511:SF0">
    <property type="entry name" value="ALANINE RACEMASE, CATABOLIC-RELATED"/>
    <property type="match status" value="1"/>
</dbReference>
<dbReference type="OrthoDB" id="9813814at2"/>
<dbReference type="InterPro" id="IPR020622">
    <property type="entry name" value="Ala_racemase_pyridoxalP-BS"/>
</dbReference>
<dbReference type="PANTHER" id="PTHR30511">
    <property type="entry name" value="ALANINE RACEMASE"/>
    <property type="match status" value="1"/>
</dbReference>
<evidence type="ECO:0000256" key="1">
    <source>
        <dbReference type="ARBA" id="ARBA00000316"/>
    </source>
</evidence>
<feature type="domain" description="Alanine racemase C-terminal" evidence="8">
    <location>
        <begin position="246"/>
        <end position="374"/>
    </location>
</feature>
<gene>
    <name evidence="9" type="ORF">C8C77_11914</name>
</gene>
<dbReference type="GO" id="GO:0030170">
    <property type="term" value="F:pyridoxal phosphate binding"/>
    <property type="evidence" value="ECO:0007669"/>
    <property type="project" value="UniProtKB-UniRule"/>
</dbReference>
<feature type="active site" description="Proton acceptor; specific for L-alanine" evidence="5">
    <location>
        <position position="267"/>
    </location>
</feature>
<dbReference type="FunFam" id="2.40.37.10:FF:000006">
    <property type="entry name" value="Alanine racemase"/>
    <property type="match status" value="1"/>
</dbReference>
<dbReference type="SMART" id="SM01005">
    <property type="entry name" value="Ala_racemase_C"/>
    <property type="match status" value="1"/>
</dbReference>
<name>A0A4R7YUZ5_9FIRM</name>
<dbReference type="PRINTS" id="PR00992">
    <property type="entry name" value="ALARACEMASE"/>
</dbReference>
<evidence type="ECO:0000256" key="7">
    <source>
        <dbReference type="PIRSR" id="PIRSR600821-52"/>
    </source>
</evidence>
<dbReference type="GO" id="GO:0030632">
    <property type="term" value="P:D-alanine biosynthetic process"/>
    <property type="evidence" value="ECO:0007669"/>
    <property type="project" value="UniProtKB-UniRule"/>
</dbReference>
<evidence type="ECO:0000313" key="9">
    <source>
        <dbReference type="EMBL" id="TDW01652.1"/>
    </source>
</evidence>
<evidence type="ECO:0000256" key="5">
    <source>
        <dbReference type="HAMAP-Rule" id="MF_01201"/>
    </source>
</evidence>
<dbReference type="AlphaFoldDB" id="A0A4R7YUZ5"/>
<dbReference type="SUPFAM" id="SSF50621">
    <property type="entry name" value="Alanine racemase C-terminal domain-like"/>
    <property type="match status" value="1"/>
</dbReference>
<comment type="caution">
    <text evidence="9">The sequence shown here is derived from an EMBL/GenBank/DDBJ whole genome shotgun (WGS) entry which is preliminary data.</text>
</comment>
<evidence type="ECO:0000259" key="8">
    <source>
        <dbReference type="SMART" id="SM01005"/>
    </source>
</evidence>
<feature type="modified residue" description="N6-(pyridoxal phosphate)lysine" evidence="5 6">
    <location>
        <position position="40"/>
    </location>
</feature>
<dbReference type="GO" id="GO:0009252">
    <property type="term" value="P:peptidoglycan biosynthetic process"/>
    <property type="evidence" value="ECO:0007669"/>
    <property type="project" value="TreeGrafter"/>
</dbReference>
<dbReference type="InterPro" id="IPR000821">
    <property type="entry name" value="Ala_racemase"/>
</dbReference>
<dbReference type="EC" id="5.1.1.1" evidence="5"/>
<evidence type="ECO:0000256" key="6">
    <source>
        <dbReference type="PIRSR" id="PIRSR600821-50"/>
    </source>
</evidence>
<proteinExistence type="inferred from homology"/>
<evidence type="ECO:0000256" key="4">
    <source>
        <dbReference type="ARBA" id="ARBA00023235"/>
    </source>
</evidence>